<dbReference type="RefSeq" id="WP_380083944.1">
    <property type="nucleotide sequence ID" value="NZ_BAAAIU010000024.1"/>
</dbReference>
<sequence length="291" mass="30664">MTPTPSPSSDRARRVDGAERYKGPIRLKGALSQMPMADQRLFEAPGDGGSFVHSDPWRVLRIQGEFVEGFGALAELGPAVSVFGSARLAPDTWAYKEAERLGYLIAEAGYAVITGGGPGIMEAANKGARAAKGTSVGLGIELPFETGLNEWVDLGINFRYFFTRKTMFLKYSDAFVILPGGVGTLDELFETVTLIQTEKVSAPPVVLIGREYWGPLLDWMATTVLGAGTISERDLKLFHLVDTADEAADFLLGSVATEGGDPGAAGARASEAAARAQAAAASGSGAHPDQP</sequence>
<dbReference type="Proteomes" id="UP001247307">
    <property type="component" value="Unassembled WGS sequence"/>
</dbReference>
<dbReference type="EMBL" id="JAVDUI010000001">
    <property type="protein sequence ID" value="MDR6891482.1"/>
    <property type="molecule type" value="Genomic_DNA"/>
</dbReference>
<dbReference type="EC" id="3.2.2.n1" evidence="1"/>
<dbReference type="InterPro" id="IPR031100">
    <property type="entry name" value="LOG_fam"/>
</dbReference>
<comment type="caution">
    <text evidence="3">The sequence shown here is derived from an EMBL/GenBank/DDBJ whole genome shotgun (WGS) entry which is preliminary data.</text>
</comment>
<dbReference type="Pfam" id="PF03641">
    <property type="entry name" value="Lysine_decarbox"/>
    <property type="match status" value="1"/>
</dbReference>
<evidence type="ECO:0000313" key="3">
    <source>
        <dbReference type="EMBL" id="MDR6891482.1"/>
    </source>
</evidence>
<keyword evidence="1" id="KW-0203">Cytokinin biosynthesis</keyword>
<dbReference type="GO" id="GO:0009691">
    <property type="term" value="P:cytokinin biosynthetic process"/>
    <property type="evidence" value="ECO:0007669"/>
    <property type="project" value="UniProtKB-UniRule"/>
</dbReference>
<evidence type="ECO:0000313" key="4">
    <source>
        <dbReference type="Proteomes" id="UP001247307"/>
    </source>
</evidence>
<dbReference type="AlphaFoldDB" id="A0AAE3YEZ8"/>
<dbReference type="PANTHER" id="PTHR43393">
    <property type="entry name" value="CYTOKININ RIBOSIDE 5'-MONOPHOSPHATE PHOSPHORIBOHYDROLASE"/>
    <property type="match status" value="1"/>
</dbReference>
<dbReference type="Gene3D" id="3.40.50.450">
    <property type="match status" value="1"/>
</dbReference>
<comment type="catalytic activity">
    <reaction evidence="1">
        <text>N(6)-(dimethylallyl)adenosine 5'-phosphate + H2O = N(6)-dimethylallyladenine + D-ribose 5-phosphate</text>
        <dbReference type="Rhea" id="RHEA:48560"/>
        <dbReference type="ChEBI" id="CHEBI:15377"/>
        <dbReference type="ChEBI" id="CHEBI:17660"/>
        <dbReference type="ChEBI" id="CHEBI:57526"/>
        <dbReference type="ChEBI" id="CHEBI:78346"/>
        <dbReference type="EC" id="3.2.2.n1"/>
    </reaction>
</comment>
<feature type="compositionally biased region" description="Low complexity" evidence="2">
    <location>
        <begin position="264"/>
        <end position="291"/>
    </location>
</feature>
<dbReference type="InterPro" id="IPR052341">
    <property type="entry name" value="LOG_family_nucleotidases"/>
</dbReference>
<feature type="region of interest" description="Disordered" evidence="2">
    <location>
        <begin position="261"/>
        <end position="291"/>
    </location>
</feature>
<accession>A0AAE3YEZ8</accession>
<dbReference type="NCBIfam" id="TIGR00730">
    <property type="entry name" value="Rossman fold protein, TIGR00730 family"/>
    <property type="match status" value="1"/>
</dbReference>
<dbReference type="PANTHER" id="PTHR43393:SF2">
    <property type="entry name" value="CYTOKININ RIBOSIDE 5'-MONOPHOSPHATE PHOSPHORIBOHYDROLASE"/>
    <property type="match status" value="1"/>
</dbReference>
<proteinExistence type="inferred from homology"/>
<keyword evidence="1" id="KW-0378">Hydrolase</keyword>
<evidence type="ECO:0000256" key="2">
    <source>
        <dbReference type="SAM" id="MobiDB-lite"/>
    </source>
</evidence>
<protein>
    <recommendedName>
        <fullName evidence="1">Cytokinin riboside 5'-monophosphate phosphoribohydrolase</fullName>
        <ecNumber evidence="1">3.2.2.n1</ecNumber>
    </recommendedName>
</protein>
<dbReference type="FunFam" id="3.40.50.450:FF:000011">
    <property type="entry name" value="TIGR00730 family Rossman fold protein"/>
    <property type="match status" value="1"/>
</dbReference>
<organism evidence="3 4">
    <name type="scientific">Falsarthrobacter nasiphocae</name>
    <dbReference type="NCBI Taxonomy" id="189863"/>
    <lineage>
        <taxon>Bacteria</taxon>
        <taxon>Bacillati</taxon>
        <taxon>Actinomycetota</taxon>
        <taxon>Actinomycetes</taxon>
        <taxon>Micrococcales</taxon>
        <taxon>Micrococcaceae</taxon>
        <taxon>Falsarthrobacter</taxon>
    </lineage>
</organism>
<dbReference type="SUPFAM" id="SSF102405">
    <property type="entry name" value="MCP/YpsA-like"/>
    <property type="match status" value="1"/>
</dbReference>
<dbReference type="GO" id="GO:0005829">
    <property type="term" value="C:cytosol"/>
    <property type="evidence" value="ECO:0007669"/>
    <property type="project" value="TreeGrafter"/>
</dbReference>
<comment type="similarity">
    <text evidence="1">Belongs to the LOG family.</text>
</comment>
<dbReference type="InterPro" id="IPR005269">
    <property type="entry name" value="LOG"/>
</dbReference>
<gene>
    <name evidence="3" type="ORF">J2S35_000422</name>
</gene>
<keyword evidence="4" id="KW-1185">Reference proteome</keyword>
<comment type="catalytic activity">
    <reaction evidence="1">
        <text>9-ribosyl-trans-zeatin 5'-phosphate + H2O = trans-zeatin + D-ribose 5-phosphate</text>
        <dbReference type="Rhea" id="RHEA:48564"/>
        <dbReference type="ChEBI" id="CHEBI:15377"/>
        <dbReference type="ChEBI" id="CHEBI:16522"/>
        <dbReference type="ChEBI" id="CHEBI:78346"/>
        <dbReference type="ChEBI" id="CHEBI:87947"/>
        <dbReference type="EC" id="3.2.2.n1"/>
    </reaction>
</comment>
<evidence type="ECO:0000256" key="1">
    <source>
        <dbReference type="RuleBase" id="RU363015"/>
    </source>
</evidence>
<name>A0AAE3YEZ8_9MICC</name>
<reference evidence="3" key="1">
    <citation type="submission" date="2023-07" db="EMBL/GenBank/DDBJ databases">
        <title>Sequencing the genomes of 1000 actinobacteria strains.</title>
        <authorList>
            <person name="Klenk H.-P."/>
        </authorList>
    </citation>
    <scope>NUCLEOTIDE SEQUENCE</scope>
    <source>
        <strain evidence="3">DSM 13988</strain>
    </source>
</reference>
<dbReference type="GO" id="GO:0016787">
    <property type="term" value="F:hydrolase activity"/>
    <property type="evidence" value="ECO:0007669"/>
    <property type="project" value="UniProtKB-KW"/>
</dbReference>